<sequence length="115" mass="12517">MRIRRLLFPTLVLGHVLGLMPALGLAQSSAPPSAREENIRRMMESTASPVVPNAARMADAILDAELRFAERPETAARIASFKRNLFEALVKKGFSAEQALQIVLHTPLPSAAGDR</sequence>
<dbReference type="Proteomes" id="UP001228044">
    <property type="component" value="Unassembled WGS sequence"/>
</dbReference>
<reference evidence="1 2" key="1">
    <citation type="submission" date="2023-06" db="EMBL/GenBank/DDBJ databases">
        <title>Pelomonas sp. PFR6 16S ribosomal RNA gene Genome sequencing and assembly.</title>
        <authorList>
            <person name="Woo H."/>
        </authorList>
    </citation>
    <scope>NUCLEOTIDE SEQUENCE [LARGE SCALE GENOMIC DNA]</scope>
    <source>
        <strain evidence="1 2">PFR6</strain>
    </source>
</reference>
<evidence type="ECO:0000313" key="1">
    <source>
        <dbReference type="EMBL" id="MDN3919449.1"/>
    </source>
</evidence>
<comment type="caution">
    <text evidence="1">The sequence shown here is derived from an EMBL/GenBank/DDBJ whole genome shotgun (WGS) entry which is preliminary data.</text>
</comment>
<evidence type="ECO:0000313" key="2">
    <source>
        <dbReference type="Proteomes" id="UP001228044"/>
    </source>
</evidence>
<protein>
    <submittedName>
        <fullName evidence="1">Uncharacterized protein</fullName>
    </submittedName>
</protein>
<organism evidence="1 2">
    <name type="scientific">Roseateles violae</name>
    <dbReference type="NCBI Taxonomy" id="3058042"/>
    <lineage>
        <taxon>Bacteria</taxon>
        <taxon>Pseudomonadati</taxon>
        <taxon>Pseudomonadota</taxon>
        <taxon>Betaproteobacteria</taxon>
        <taxon>Burkholderiales</taxon>
        <taxon>Sphaerotilaceae</taxon>
        <taxon>Roseateles</taxon>
    </lineage>
</organism>
<proteinExistence type="predicted"/>
<dbReference type="RefSeq" id="WP_290357751.1">
    <property type="nucleotide sequence ID" value="NZ_JAUHHC010000001.1"/>
</dbReference>
<keyword evidence="2" id="KW-1185">Reference proteome</keyword>
<accession>A0ABT8DM16</accession>
<dbReference type="EMBL" id="JAUHHC010000001">
    <property type="protein sequence ID" value="MDN3919449.1"/>
    <property type="molecule type" value="Genomic_DNA"/>
</dbReference>
<name>A0ABT8DM16_9BURK</name>
<gene>
    <name evidence="1" type="ORF">QWJ38_04055</name>
</gene>